<evidence type="ECO:0000259" key="1">
    <source>
        <dbReference type="PROSITE" id="PS50943"/>
    </source>
</evidence>
<dbReference type="SMART" id="SM00530">
    <property type="entry name" value="HTH_XRE"/>
    <property type="match status" value="1"/>
</dbReference>
<dbReference type="Pfam" id="PF19054">
    <property type="entry name" value="DUF5753"/>
    <property type="match status" value="1"/>
</dbReference>
<dbReference type="InterPro" id="IPR010982">
    <property type="entry name" value="Lambda_DNA-bd_dom_sf"/>
</dbReference>
<dbReference type="Pfam" id="PF13560">
    <property type="entry name" value="HTH_31"/>
    <property type="match status" value="1"/>
</dbReference>
<dbReference type="SUPFAM" id="SSF47413">
    <property type="entry name" value="lambda repressor-like DNA-binding domains"/>
    <property type="match status" value="1"/>
</dbReference>
<dbReference type="CDD" id="cd00093">
    <property type="entry name" value="HTH_XRE"/>
    <property type="match status" value="1"/>
</dbReference>
<protein>
    <submittedName>
        <fullName evidence="2">Helix-turn-helix domain-containing protein</fullName>
    </submittedName>
</protein>
<sequence length="286" mass="32258">MSTDFQTARVALGARLRELRSEAGLNGKGVAEALGWQRSKVSRLETGKQTPTVSDLMEWSRAVGRPDAATELRGRLVGLESQYRSWRRQLAAGHRARQELAVTVTTSTRLIRGVEVSRIPGLFQTADYARHTFEANAEFRGIPRDIEAAVRARLRRQEALYEAGKFFRFVVWEAALYVLTCPREVMAAQLDRLAGLIGLDTVEISVLPLGAQLRRAPGHGFWIYDRRRVIVETINTEMWLDDEENVALYERAWDLMAEAAVRGPQARRLIGRARASLDSTEQLRPT</sequence>
<feature type="domain" description="HTH cro/C1-type" evidence="1">
    <location>
        <begin position="16"/>
        <end position="72"/>
    </location>
</feature>
<dbReference type="EMBL" id="JBHXOF010000016">
    <property type="protein sequence ID" value="MFD4215797.1"/>
    <property type="molecule type" value="Genomic_DNA"/>
</dbReference>
<dbReference type="InterPro" id="IPR001387">
    <property type="entry name" value="Cro/C1-type_HTH"/>
</dbReference>
<evidence type="ECO:0000313" key="2">
    <source>
        <dbReference type="EMBL" id="MFD4215797.1"/>
    </source>
</evidence>
<dbReference type="Proteomes" id="UP001598251">
    <property type="component" value="Unassembled WGS sequence"/>
</dbReference>
<organism evidence="2 3">
    <name type="scientific">Streptomyces sindenensis</name>
    <dbReference type="NCBI Taxonomy" id="67363"/>
    <lineage>
        <taxon>Bacteria</taxon>
        <taxon>Bacillati</taxon>
        <taxon>Actinomycetota</taxon>
        <taxon>Actinomycetes</taxon>
        <taxon>Kitasatosporales</taxon>
        <taxon>Streptomycetaceae</taxon>
        <taxon>Streptomyces</taxon>
    </lineage>
</organism>
<dbReference type="RefSeq" id="WP_382828799.1">
    <property type="nucleotide sequence ID" value="NZ_JBHXLY010000026.1"/>
</dbReference>
<keyword evidence="3" id="KW-1185">Reference proteome</keyword>
<dbReference type="Gene3D" id="1.10.260.40">
    <property type="entry name" value="lambda repressor-like DNA-binding domains"/>
    <property type="match status" value="1"/>
</dbReference>
<comment type="caution">
    <text evidence="2">The sequence shown here is derived from an EMBL/GenBank/DDBJ whole genome shotgun (WGS) entry which is preliminary data.</text>
</comment>
<name>A0ABW6EL80_9ACTN</name>
<dbReference type="InterPro" id="IPR043917">
    <property type="entry name" value="DUF5753"/>
</dbReference>
<dbReference type="PROSITE" id="PS50943">
    <property type="entry name" value="HTH_CROC1"/>
    <property type="match status" value="1"/>
</dbReference>
<accession>A0ABW6EL80</accession>
<evidence type="ECO:0000313" key="3">
    <source>
        <dbReference type="Proteomes" id="UP001598251"/>
    </source>
</evidence>
<proteinExistence type="predicted"/>
<gene>
    <name evidence="2" type="ORF">ACFWSS_23285</name>
</gene>
<reference evidence="2 3" key="1">
    <citation type="submission" date="2024-09" db="EMBL/GenBank/DDBJ databases">
        <title>The Natural Products Discovery Center: Release of the First 8490 Sequenced Strains for Exploring Actinobacteria Biosynthetic Diversity.</title>
        <authorList>
            <person name="Kalkreuter E."/>
            <person name="Kautsar S.A."/>
            <person name="Yang D."/>
            <person name="Bader C.D."/>
            <person name="Teijaro C.N."/>
            <person name="Fluegel L."/>
            <person name="Davis C.M."/>
            <person name="Simpson J.R."/>
            <person name="Lauterbach L."/>
            <person name="Steele A.D."/>
            <person name="Gui C."/>
            <person name="Meng S."/>
            <person name="Li G."/>
            <person name="Viehrig K."/>
            <person name="Ye F."/>
            <person name="Su P."/>
            <person name="Kiefer A.F."/>
            <person name="Nichols A."/>
            <person name="Cepeda A.J."/>
            <person name="Yan W."/>
            <person name="Fan B."/>
            <person name="Jiang Y."/>
            <person name="Adhikari A."/>
            <person name="Zheng C.-J."/>
            <person name="Schuster L."/>
            <person name="Cowan T.M."/>
            <person name="Smanski M.J."/>
            <person name="Chevrette M.G."/>
            <person name="De Carvalho L.P.S."/>
            <person name="Shen B."/>
        </authorList>
    </citation>
    <scope>NUCLEOTIDE SEQUENCE [LARGE SCALE GENOMIC DNA]</scope>
    <source>
        <strain evidence="2 3">NPDC058546</strain>
    </source>
</reference>